<accession>A0A0R1ZZY5</accession>
<comment type="caution">
    <text evidence="9">The sequence shown here is derived from an EMBL/GenBank/DDBJ whole genome shotgun (WGS) entry which is preliminary data.</text>
</comment>
<dbReference type="Pfam" id="PF01546">
    <property type="entry name" value="Peptidase_M20"/>
    <property type="match status" value="1"/>
</dbReference>
<keyword evidence="4" id="KW-0479">Metal-binding</keyword>
<evidence type="ECO:0000313" key="10">
    <source>
        <dbReference type="Proteomes" id="UP000051733"/>
    </source>
</evidence>
<evidence type="ECO:0000256" key="5">
    <source>
        <dbReference type="ARBA" id="ARBA00022801"/>
    </source>
</evidence>
<dbReference type="GO" id="GO:0006526">
    <property type="term" value="P:L-arginine biosynthetic process"/>
    <property type="evidence" value="ECO:0007669"/>
    <property type="project" value="TreeGrafter"/>
</dbReference>
<organism evidence="9 10">
    <name type="scientific">Paucilactobacillus vaccinostercus DSM 20634</name>
    <dbReference type="NCBI Taxonomy" id="1423813"/>
    <lineage>
        <taxon>Bacteria</taxon>
        <taxon>Bacillati</taxon>
        <taxon>Bacillota</taxon>
        <taxon>Bacilli</taxon>
        <taxon>Lactobacillales</taxon>
        <taxon>Lactobacillaceae</taxon>
        <taxon>Paucilactobacillus</taxon>
    </lineage>
</organism>
<dbReference type="GO" id="GO:0008237">
    <property type="term" value="F:metallopeptidase activity"/>
    <property type="evidence" value="ECO:0007669"/>
    <property type="project" value="UniProtKB-KW"/>
</dbReference>
<dbReference type="STRING" id="1423813.FC26_GL000920"/>
<dbReference type="NCBIfam" id="NF005591">
    <property type="entry name" value="PRK07318.1"/>
    <property type="match status" value="1"/>
</dbReference>
<dbReference type="OrthoDB" id="9761532at2"/>
<dbReference type="CDD" id="cd03888">
    <property type="entry name" value="M20_PepV"/>
    <property type="match status" value="1"/>
</dbReference>
<evidence type="ECO:0000256" key="6">
    <source>
        <dbReference type="ARBA" id="ARBA00022833"/>
    </source>
</evidence>
<dbReference type="PANTHER" id="PTHR43808:SF31">
    <property type="entry name" value="N-ACETYL-L-CITRULLINE DEACETYLASE"/>
    <property type="match status" value="1"/>
</dbReference>
<evidence type="ECO:0000256" key="7">
    <source>
        <dbReference type="ARBA" id="ARBA00022997"/>
    </source>
</evidence>
<dbReference type="InterPro" id="IPR050072">
    <property type="entry name" value="Peptidase_M20A"/>
</dbReference>
<dbReference type="GO" id="GO:0006508">
    <property type="term" value="P:proteolysis"/>
    <property type="evidence" value="ECO:0007669"/>
    <property type="project" value="UniProtKB-KW"/>
</dbReference>
<gene>
    <name evidence="9" type="ORF">FC26_GL000920</name>
</gene>
<keyword evidence="6" id="KW-0862">Zinc</keyword>
<dbReference type="InterPro" id="IPR036264">
    <property type="entry name" value="Bact_exopeptidase_dim_dom"/>
</dbReference>
<name>A0A0R1ZZY5_9LACO</name>
<dbReference type="Proteomes" id="UP000051733">
    <property type="component" value="Unassembled WGS sequence"/>
</dbReference>
<keyword evidence="7" id="KW-0224">Dipeptidase</keyword>
<protein>
    <submittedName>
        <fullName evidence="9">Dipeptidase PepV</fullName>
    </submittedName>
</protein>
<dbReference type="GO" id="GO:0016805">
    <property type="term" value="F:dipeptidase activity"/>
    <property type="evidence" value="ECO:0007669"/>
    <property type="project" value="UniProtKB-KW"/>
</dbReference>
<comment type="cofactor">
    <cofactor evidence="1">
        <name>Zn(2+)</name>
        <dbReference type="ChEBI" id="CHEBI:29105"/>
    </cofactor>
</comment>
<keyword evidence="10" id="KW-1185">Reference proteome</keyword>
<dbReference type="RefSeq" id="WP_057781201.1">
    <property type="nucleotide sequence ID" value="NZ_AYYY01000070.1"/>
</dbReference>
<proteinExistence type="inferred from homology"/>
<dbReference type="GO" id="GO:0008270">
    <property type="term" value="F:zinc ion binding"/>
    <property type="evidence" value="ECO:0007669"/>
    <property type="project" value="InterPro"/>
</dbReference>
<comment type="similarity">
    <text evidence="2">Belongs to the peptidase M20A family.</text>
</comment>
<evidence type="ECO:0000256" key="2">
    <source>
        <dbReference type="ARBA" id="ARBA00006247"/>
    </source>
</evidence>
<dbReference type="InterPro" id="IPR002933">
    <property type="entry name" value="Peptidase_M20"/>
</dbReference>
<dbReference type="EMBL" id="AYYY01000070">
    <property type="protein sequence ID" value="KRM60285.1"/>
    <property type="molecule type" value="Genomic_DNA"/>
</dbReference>
<evidence type="ECO:0000256" key="1">
    <source>
        <dbReference type="ARBA" id="ARBA00001947"/>
    </source>
</evidence>
<evidence type="ECO:0000256" key="3">
    <source>
        <dbReference type="ARBA" id="ARBA00022670"/>
    </source>
</evidence>
<dbReference type="AlphaFoldDB" id="A0A0R1ZZY5"/>
<keyword evidence="8" id="KW-0482">Metalloprotease</keyword>
<dbReference type="NCBIfam" id="TIGR01887">
    <property type="entry name" value="dipeptidaselike"/>
    <property type="match status" value="1"/>
</dbReference>
<dbReference type="GO" id="GO:0008777">
    <property type="term" value="F:acetylornithine deacetylase activity"/>
    <property type="evidence" value="ECO:0007669"/>
    <property type="project" value="TreeGrafter"/>
</dbReference>
<dbReference type="SUPFAM" id="SSF53187">
    <property type="entry name" value="Zn-dependent exopeptidases"/>
    <property type="match status" value="1"/>
</dbReference>
<dbReference type="PATRIC" id="fig|1423813.3.peg.946"/>
<sequence length="467" mass="51079">MIDWQAKAQEQQDEYLNDLMALIKIPSVRDDTQATDEYPLGPKPAQALHAILEMAQQDGFKTKNIDNVVGYVECGEGDETLAILAHVDVMPAGDGWQTDPFDPVIKDGNIYGRGTSDDKGPGLAAYYALKTLKSMGVKFNQKVRMIFGTDEESNWTGMKRYFEVEPAPTYGFSPDASFPLINGEKGNVSLKLNFDATATGTVALTRFDAGLRPNMVPGKATASVHTTAAHQMASAFDDYLAEQPVSGSAHVDGDNVNFEVIGKAAHGMEPEKGNNAGTYLAQFLMQFDFAAAAHDFLTILGRDLHLDTRLHNLKMNFVDEIMGELTVNVGIMRYDAQVGGMIDLNFRYPKGLSADALVEQLTVATTGQQLTITRGDAMEPHYVDPQDPIVQTLMNAYRDQTGDVDSQPEVVGGGTYGRMMTRGVAFGALFPDTTNTMHQANEFQPVNQLVLSMAIYMQAIYELSVKK</sequence>
<evidence type="ECO:0000313" key="9">
    <source>
        <dbReference type="EMBL" id="KRM60285.1"/>
    </source>
</evidence>
<evidence type="ECO:0000256" key="8">
    <source>
        <dbReference type="ARBA" id="ARBA00023049"/>
    </source>
</evidence>
<evidence type="ECO:0000256" key="4">
    <source>
        <dbReference type="ARBA" id="ARBA00022723"/>
    </source>
</evidence>
<dbReference type="PROSITE" id="PS00759">
    <property type="entry name" value="ARGE_DAPE_CPG2_2"/>
    <property type="match status" value="1"/>
</dbReference>
<reference evidence="9 10" key="1">
    <citation type="journal article" date="2015" name="Genome Announc.">
        <title>Expanding the biotechnology potential of lactobacilli through comparative genomics of 213 strains and associated genera.</title>
        <authorList>
            <person name="Sun Z."/>
            <person name="Harris H.M."/>
            <person name="McCann A."/>
            <person name="Guo C."/>
            <person name="Argimon S."/>
            <person name="Zhang W."/>
            <person name="Yang X."/>
            <person name="Jeffery I.B."/>
            <person name="Cooney J.C."/>
            <person name="Kagawa T.F."/>
            <person name="Liu W."/>
            <person name="Song Y."/>
            <person name="Salvetti E."/>
            <person name="Wrobel A."/>
            <person name="Rasinkangas P."/>
            <person name="Parkhill J."/>
            <person name="Rea M.C."/>
            <person name="O'Sullivan O."/>
            <person name="Ritari J."/>
            <person name="Douillard F.P."/>
            <person name="Paul Ross R."/>
            <person name="Yang R."/>
            <person name="Briner A.E."/>
            <person name="Felis G.E."/>
            <person name="de Vos W.M."/>
            <person name="Barrangou R."/>
            <person name="Klaenhammer T.R."/>
            <person name="Caufield P.W."/>
            <person name="Cui Y."/>
            <person name="Zhang H."/>
            <person name="O'Toole P.W."/>
        </authorList>
    </citation>
    <scope>NUCLEOTIDE SEQUENCE [LARGE SCALE GENOMIC DNA]</scope>
    <source>
        <strain evidence="9 10">DSM 20634</strain>
    </source>
</reference>
<dbReference type="Gene3D" id="3.30.70.360">
    <property type="match status" value="2"/>
</dbReference>
<dbReference type="InterPro" id="IPR001261">
    <property type="entry name" value="ArgE/DapE_CS"/>
</dbReference>
<keyword evidence="3" id="KW-0645">Protease</keyword>
<dbReference type="Gene3D" id="3.40.630.10">
    <property type="entry name" value="Zn peptidases"/>
    <property type="match status" value="1"/>
</dbReference>
<dbReference type="InterPro" id="IPR010964">
    <property type="entry name" value="M20A_pepV-rel"/>
</dbReference>
<dbReference type="SUPFAM" id="SSF55031">
    <property type="entry name" value="Bacterial exopeptidase dimerisation domain"/>
    <property type="match status" value="1"/>
</dbReference>
<keyword evidence="5" id="KW-0378">Hydrolase</keyword>
<dbReference type="PANTHER" id="PTHR43808">
    <property type="entry name" value="ACETYLORNITHINE DEACETYLASE"/>
    <property type="match status" value="1"/>
</dbReference>